<evidence type="ECO:0000313" key="2">
    <source>
        <dbReference type="EMBL" id="KAH1057581.1"/>
    </source>
</evidence>
<feature type="domain" description="RNase H type-1" evidence="1">
    <location>
        <begin position="28"/>
        <end position="76"/>
    </location>
</feature>
<comment type="caution">
    <text evidence="2">The sequence shown here is derived from an EMBL/GenBank/DDBJ whole genome shotgun (WGS) entry which is preliminary data.</text>
</comment>
<evidence type="ECO:0000313" key="3">
    <source>
        <dbReference type="Proteomes" id="UP000828251"/>
    </source>
</evidence>
<protein>
    <recommendedName>
        <fullName evidence="1">RNase H type-1 domain-containing protein</fullName>
    </recommendedName>
</protein>
<name>A0A9D3UUN8_9ROSI</name>
<sequence length="108" mass="12280">MVEKRSLRCCGGSRTDLEDWFTLRTTILEVVNSLNDLGQAKHMSGVIQAISRMLDHDWEVRLMYTYREGNQVADVVHRLAGIRVGELLIFTLPHDGILQKLLGELVNC</sequence>
<evidence type="ECO:0000259" key="1">
    <source>
        <dbReference type="Pfam" id="PF13456"/>
    </source>
</evidence>
<keyword evidence="3" id="KW-1185">Reference proteome</keyword>
<dbReference type="OrthoDB" id="930973at2759"/>
<organism evidence="2 3">
    <name type="scientific">Gossypium stocksii</name>
    <dbReference type="NCBI Taxonomy" id="47602"/>
    <lineage>
        <taxon>Eukaryota</taxon>
        <taxon>Viridiplantae</taxon>
        <taxon>Streptophyta</taxon>
        <taxon>Embryophyta</taxon>
        <taxon>Tracheophyta</taxon>
        <taxon>Spermatophyta</taxon>
        <taxon>Magnoliopsida</taxon>
        <taxon>eudicotyledons</taxon>
        <taxon>Gunneridae</taxon>
        <taxon>Pentapetalae</taxon>
        <taxon>rosids</taxon>
        <taxon>malvids</taxon>
        <taxon>Malvales</taxon>
        <taxon>Malvaceae</taxon>
        <taxon>Malvoideae</taxon>
        <taxon>Gossypium</taxon>
    </lineage>
</organism>
<dbReference type="GO" id="GO:0004523">
    <property type="term" value="F:RNA-DNA hybrid ribonuclease activity"/>
    <property type="evidence" value="ECO:0007669"/>
    <property type="project" value="InterPro"/>
</dbReference>
<dbReference type="InterPro" id="IPR002156">
    <property type="entry name" value="RNaseH_domain"/>
</dbReference>
<accession>A0A9D3UUN8</accession>
<dbReference type="GO" id="GO:0003676">
    <property type="term" value="F:nucleic acid binding"/>
    <property type="evidence" value="ECO:0007669"/>
    <property type="project" value="InterPro"/>
</dbReference>
<dbReference type="Pfam" id="PF13456">
    <property type="entry name" value="RVT_3"/>
    <property type="match status" value="1"/>
</dbReference>
<dbReference type="EMBL" id="JAIQCV010000010">
    <property type="protein sequence ID" value="KAH1057581.1"/>
    <property type="molecule type" value="Genomic_DNA"/>
</dbReference>
<dbReference type="AlphaFoldDB" id="A0A9D3UUN8"/>
<dbReference type="Proteomes" id="UP000828251">
    <property type="component" value="Unassembled WGS sequence"/>
</dbReference>
<gene>
    <name evidence="2" type="ORF">J1N35_035646</name>
</gene>
<reference evidence="2 3" key="1">
    <citation type="journal article" date="2021" name="Plant Biotechnol. J.">
        <title>Multi-omics assisted identification of the key and species-specific regulatory components of drought-tolerant mechanisms in Gossypium stocksii.</title>
        <authorList>
            <person name="Yu D."/>
            <person name="Ke L."/>
            <person name="Zhang D."/>
            <person name="Wu Y."/>
            <person name="Sun Y."/>
            <person name="Mei J."/>
            <person name="Sun J."/>
            <person name="Sun Y."/>
        </authorList>
    </citation>
    <scope>NUCLEOTIDE SEQUENCE [LARGE SCALE GENOMIC DNA]</scope>
    <source>
        <strain evidence="3">cv. E1</strain>
        <tissue evidence="2">Leaf</tissue>
    </source>
</reference>
<proteinExistence type="predicted"/>